<sequence>MRVASSVGLVSTPTTSSSITSSSAYRFLYKRQVSCLPTVDTTTTFNRKYIQSFYVPPRVLITIYLNMFCNSIFALAMAASALATPVMTKRALFDCNVAYTGCIANPYLDESYCNDTRNSCEACWQTEQSCRVTADYTKGTQCTVDAQLCFHSTENPSSVYGAYSCDAAYSTCIYAPNANSAFCSVQLDVCRACETQENQCRSAPGANQAFCSSQSAGCFRDAVTSNGTYPS</sequence>
<gene>
    <name evidence="2" type="ORF">D6D15_09303</name>
</gene>
<evidence type="ECO:0000256" key="1">
    <source>
        <dbReference type="SAM" id="Phobius"/>
    </source>
</evidence>
<evidence type="ECO:0000313" key="3">
    <source>
        <dbReference type="Proteomes" id="UP000304928"/>
    </source>
</evidence>
<keyword evidence="1" id="KW-1133">Transmembrane helix</keyword>
<accession>A0A4S9AUY0</accession>
<keyword evidence="1" id="KW-0812">Transmembrane</keyword>
<dbReference type="AlphaFoldDB" id="A0A4S9AUY0"/>
<name>A0A4S9AUY0_AURPU</name>
<keyword evidence="1" id="KW-0472">Membrane</keyword>
<organism evidence="2 3">
    <name type="scientific">Aureobasidium pullulans</name>
    <name type="common">Black yeast</name>
    <name type="synonym">Pullularia pullulans</name>
    <dbReference type="NCBI Taxonomy" id="5580"/>
    <lineage>
        <taxon>Eukaryota</taxon>
        <taxon>Fungi</taxon>
        <taxon>Dikarya</taxon>
        <taxon>Ascomycota</taxon>
        <taxon>Pezizomycotina</taxon>
        <taxon>Dothideomycetes</taxon>
        <taxon>Dothideomycetidae</taxon>
        <taxon>Dothideales</taxon>
        <taxon>Saccotheciaceae</taxon>
        <taxon>Aureobasidium</taxon>
    </lineage>
</organism>
<evidence type="ECO:0000313" key="2">
    <source>
        <dbReference type="EMBL" id="THW83829.1"/>
    </source>
</evidence>
<dbReference type="Proteomes" id="UP000304928">
    <property type="component" value="Unassembled WGS sequence"/>
</dbReference>
<reference evidence="2 3" key="1">
    <citation type="submission" date="2018-10" db="EMBL/GenBank/DDBJ databases">
        <title>Fifty Aureobasidium pullulans genomes reveal a recombining polyextremotolerant generalist.</title>
        <authorList>
            <person name="Gostincar C."/>
            <person name="Turk M."/>
            <person name="Zajc J."/>
            <person name="Gunde-Cimerman N."/>
        </authorList>
    </citation>
    <scope>NUCLEOTIDE SEQUENCE [LARGE SCALE GENOMIC DNA]</scope>
    <source>
        <strain evidence="2 3">EXF-10507</strain>
    </source>
</reference>
<feature type="transmembrane region" description="Helical" evidence="1">
    <location>
        <begin position="61"/>
        <end position="83"/>
    </location>
</feature>
<proteinExistence type="predicted"/>
<protein>
    <submittedName>
        <fullName evidence="2">Uncharacterized protein</fullName>
    </submittedName>
</protein>
<dbReference type="EMBL" id="QZAR01000256">
    <property type="protein sequence ID" value="THW83829.1"/>
    <property type="molecule type" value="Genomic_DNA"/>
</dbReference>
<comment type="caution">
    <text evidence="2">The sequence shown here is derived from an EMBL/GenBank/DDBJ whole genome shotgun (WGS) entry which is preliminary data.</text>
</comment>